<evidence type="ECO:0008006" key="3">
    <source>
        <dbReference type="Google" id="ProtNLM"/>
    </source>
</evidence>
<gene>
    <name evidence="1" type="ORF">KYK14_01420</name>
</gene>
<name>A0ABS6WWP4_9BACT</name>
<dbReference type="RefSeq" id="WP_219156334.1">
    <property type="nucleotide sequence ID" value="NZ_JAHWGL010000002.1"/>
</dbReference>
<dbReference type="EMBL" id="JAHWGL010000002">
    <property type="protein sequence ID" value="MBW3127198.1"/>
    <property type="molecule type" value="Genomic_DNA"/>
</dbReference>
<protein>
    <recommendedName>
        <fullName evidence="3">Zinc chelation protein SecC</fullName>
    </recommendedName>
</protein>
<keyword evidence="2" id="KW-1185">Reference proteome</keyword>
<comment type="caution">
    <text evidence="1">The sequence shown here is derived from an EMBL/GenBank/DDBJ whole genome shotgun (WGS) entry which is preliminary data.</text>
</comment>
<evidence type="ECO:0000313" key="1">
    <source>
        <dbReference type="EMBL" id="MBW3127198.1"/>
    </source>
</evidence>
<proteinExistence type="predicted"/>
<reference evidence="1 2" key="1">
    <citation type="submission" date="2021-07" db="EMBL/GenBank/DDBJ databases">
        <title>Hymenobacter profundi sp. nov., isolated from deep-sea water.</title>
        <authorList>
            <person name="Kim M.K."/>
        </authorList>
    </citation>
    <scope>NUCLEOTIDE SEQUENCE [LARGE SCALE GENOMIC DNA]</scope>
    <source>
        <strain evidence="1 2">M2</strain>
    </source>
</reference>
<organism evidence="1 2">
    <name type="scientific">Hymenobacter profundi</name>
    <dbReference type="NCBI Taxonomy" id="1982110"/>
    <lineage>
        <taxon>Bacteria</taxon>
        <taxon>Pseudomonadati</taxon>
        <taxon>Bacteroidota</taxon>
        <taxon>Cytophagia</taxon>
        <taxon>Cytophagales</taxon>
        <taxon>Hymenobacteraceae</taxon>
        <taxon>Hymenobacter</taxon>
    </lineage>
</organism>
<accession>A0ABS6WWP4</accession>
<dbReference type="Proteomes" id="UP000826188">
    <property type="component" value="Unassembled WGS sequence"/>
</dbReference>
<evidence type="ECO:0000313" key="2">
    <source>
        <dbReference type="Proteomes" id="UP000826188"/>
    </source>
</evidence>
<sequence length="297" mass="33562">MTGSEKLISDHPLLARPRSLLADYKRTTPQHATLLRELAPCLASIKRTAVTDGDQHLAKAVWCLETVAAIQRGYLRVFTLLKKSRFYAAWRELEIIELTLRALAQHFTPFDESYGLAFIRITTARWQSLYPYSVFASPEIWKREVRCGLCDAVISLRKGCGHQPGEIYDGERCFRRVTGADVLAIAIVHNPVQKYSVLFTADPAASGGKPNKEAYPLLQYVIKGLSSPWNEWKIERTTIRHPHVRYRDADPNEACPCVNPQGSYAQCCLPQEGVLRPHVVVQFSVPPPSKFLKRVYA</sequence>